<keyword evidence="3" id="KW-1185">Reference proteome</keyword>
<proteinExistence type="predicted"/>
<feature type="transmembrane region" description="Helical" evidence="1">
    <location>
        <begin position="48"/>
        <end position="67"/>
    </location>
</feature>
<dbReference type="EMBL" id="JAHHUM010001260">
    <property type="protein sequence ID" value="KAK5613067.1"/>
    <property type="molecule type" value="Genomic_DNA"/>
</dbReference>
<evidence type="ECO:0000256" key="1">
    <source>
        <dbReference type="SAM" id="Phobius"/>
    </source>
</evidence>
<dbReference type="AlphaFoldDB" id="A0AAV9RWD2"/>
<keyword evidence="1" id="KW-0812">Transmembrane</keyword>
<dbReference type="Proteomes" id="UP001311232">
    <property type="component" value="Unassembled WGS sequence"/>
</dbReference>
<evidence type="ECO:0000313" key="2">
    <source>
        <dbReference type="EMBL" id="KAK5613067.1"/>
    </source>
</evidence>
<accession>A0AAV9RWD2</accession>
<keyword evidence="1" id="KW-0472">Membrane</keyword>
<reference evidence="2 3" key="1">
    <citation type="submission" date="2021-06" db="EMBL/GenBank/DDBJ databases">
        <authorList>
            <person name="Palmer J.M."/>
        </authorList>
    </citation>
    <scope>NUCLEOTIDE SEQUENCE [LARGE SCALE GENOMIC DNA]</scope>
    <source>
        <strain evidence="2 3">MEX-2019</strain>
        <tissue evidence="2">Muscle</tissue>
    </source>
</reference>
<name>A0AAV9RWD2_9TELE</name>
<comment type="caution">
    <text evidence="2">The sequence shown here is derived from an EMBL/GenBank/DDBJ whole genome shotgun (WGS) entry which is preliminary data.</text>
</comment>
<sequence>MISSGRRLKWKLNATRSTPLSDAHYPPLHSPGDLAQLHTEHFPARRRWSTLLLLCFYFLRLLLSYIFSGTAGDSYPADLPICPARDYDT</sequence>
<evidence type="ECO:0000313" key="3">
    <source>
        <dbReference type="Proteomes" id="UP001311232"/>
    </source>
</evidence>
<protein>
    <submittedName>
        <fullName evidence="2">Uncharacterized protein</fullName>
    </submittedName>
</protein>
<organism evidence="2 3">
    <name type="scientific">Crenichthys baileyi</name>
    <name type="common">White River springfish</name>
    <dbReference type="NCBI Taxonomy" id="28760"/>
    <lineage>
        <taxon>Eukaryota</taxon>
        <taxon>Metazoa</taxon>
        <taxon>Chordata</taxon>
        <taxon>Craniata</taxon>
        <taxon>Vertebrata</taxon>
        <taxon>Euteleostomi</taxon>
        <taxon>Actinopterygii</taxon>
        <taxon>Neopterygii</taxon>
        <taxon>Teleostei</taxon>
        <taxon>Neoteleostei</taxon>
        <taxon>Acanthomorphata</taxon>
        <taxon>Ovalentaria</taxon>
        <taxon>Atherinomorphae</taxon>
        <taxon>Cyprinodontiformes</taxon>
        <taxon>Goodeidae</taxon>
        <taxon>Crenichthys</taxon>
    </lineage>
</organism>
<keyword evidence="1" id="KW-1133">Transmembrane helix</keyword>
<gene>
    <name evidence="2" type="ORF">CRENBAI_002190</name>
</gene>